<proteinExistence type="predicted"/>
<gene>
    <name evidence="1" type="ORF">SOIL9_44300</name>
</gene>
<dbReference type="AlphaFoldDB" id="A0A6P2CZQ7"/>
<dbReference type="InterPro" id="IPR038625">
    <property type="entry name" value="R_equi_Vir_sf"/>
</dbReference>
<dbReference type="Pfam" id="PF05526">
    <property type="entry name" value="R_equi_Vir"/>
    <property type="match status" value="1"/>
</dbReference>
<evidence type="ECO:0000313" key="2">
    <source>
        <dbReference type="Proteomes" id="UP000464178"/>
    </source>
</evidence>
<accession>A0A6P2CZQ7</accession>
<name>A0A6P2CZQ7_9BACT</name>
<protein>
    <submittedName>
        <fullName evidence="1">Uncharacterized protein</fullName>
    </submittedName>
</protein>
<reference evidence="1 2" key="1">
    <citation type="submission" date="2019-05" db="EMBL/GenBank/DDBJ databases">
        <authorList>
            <consortium name="Science for Life Laboratories"/>
        </authorList>
    </citation>
    <scope>NUCLEOTIDE SEQUENCE [LARGE SCALE GENOMIC DNA]</scope>
    <source>
        <strain evidence="1">Soil9</strain>
    </source>
</reference>
<evidence type="ECO:0000313" key="1">
    <source>
        <dbReference type="EMBL" id="VTR93284.1"/>
    </source>
</evidence>
<keyword evidence="2" id="KW-1185">Reference proteome</keyword>
<sequence>MSASVSPNAVAVASELSTALKGKLEQPKLDALIEGLKAPAATYTAIGTTINVIFYIHVACGITSGRGFNGNAGGFAAPPGGTGGGQVYTNDIDRLYRDTVAFSFVAAVAYLGIQFFDKDHNLLGHYEGGGLYTPATGGGSGSF</sequence>
<dbReference type="InterPro" id="IPR008810">
    <property type="entry name" value="R_equi_Vir"/>
</dbReference>
<organism evidence="1 2">
    <name type="scientific">Gemmata massiliana</name>
    <dbReference type="NCBI Taxonomy" id="1210884"/>
    <lineage>
        <taxon>Bacteria</taxon>
        <taxon>Pseudomonadati</taxon>
        <taxon>Planctomycetota</taxon>
        <taxon>Planctomycetia</taxon>
        <taxon>Gemmatales</taxon>
        <taxon>Gemmataceae</taxon>
        <taxon>Gemmata</taxon>
    </lineage>
</organism>
<dbReference type="Gene3D" id="2.40.128.480">
    <property type="entry name" value="Rhodococcus equi virulence-associated protein"/>
    <property type="match status" value="1"/>
</dbReference>
<dbReference type="RefSeq" id="WP_162668041.1">
    <property type="nucleotide sequence ID" value="NZ_LR593886.1"/>
</dbReference>
<dbReference type="EMBL" id="LR593886">
    <property type="protein sequence ID" value="VTR93284.1"/>
    <property type="molecule type" value="Genomic_DNA"/>
</dbReference>
<dbReference type="Proteomes" id="UP000464178">
    <property type="component" value="Chromosome"/>
</dbReference>
<dbReference type="KEGG" id="gms:SOIL9_44300"/>